<dbReference type="InterPro" id="IPR013216">
    <property type="entry name" value="Methyltransf_11"/>
</dbReference>
<dbReference type="PANTHER" id="PTHR44068:SF11">
    <property type="entry name" value="GERANYL DIPHOSPHATE 2-C-METHYLTRANSFERASE"/>
    <property type="match status" value="1"/>
</dbReference>
<accession>A0A073B7M2</accession>
<dbReference type="Gene3D" id="3.40.50.150">
    <property type="entry name" value="Vaccinia Virus protein VP39"/>
    <property type="match status" value="1"/>
</dbReference>
<gene>
    <name evidence="3" type="ORF">GU90_15175</name>
</gene>
<dbReference type="CDD" id="cd02440">
    <property type="entry name" value="AdoMet_MTases"/>
    <property type="match status" value="1"/>
</dbReference>
<dbReference type="Proteomes" id="UP000031419">
    <property type="component" value="Unassembled WGS sequence"/>
</dbReference>
<evidence type="ECO:0000313" key="4">
    <source>
        <dbReference type="Proteomes" id="UP000031419"/>
    </source>
</evidence>
<evidence type="ECO:0000259" key="2">
    <source>
        <dbReference type="Pfam" id="PF08241"/>
    </source>
</evidence>
<dbReference type="PANTHER" id="PTHR44068">
    <property type="entry name" value="ZGC:194242"/>
    <property type="match status" value="1"/>
</dbReference>
<dbReference type="GO" id="GO:0008757">
    <property type="term" value="F:S-adenosylmethionine-dependent methyltransferase activity"/>
    <property type="evidence" value="ECO:0007669"/>
    <property type="project" value="InterPro"/>
</dbReference>
<dbReference type="AlphaFoldDB" id="A0A073B7M2"/>
<evidence type="ECO:0000256" key="1">
    <source>
        <dbReference type="ARBA" id="ARBA00022679"/>
    </source>
</evidence>
<dbReference type="SUPFAM" id="SSF53335">
    <property type="entry name" value="S-adenosyl-L-methionine-dependent methyltransferases"/>
    <property type="match status" value="1"/>
</dbReference>
<proteinExistence type="predicted"/>
<keyword evidence="1 3" id="KW-0808">Transferase</keyword>
<dbReference type="eggNOG" id="COG2226">
    <property type="taxonomic scope" value="Bacteria"/>
</dbReference>
<keyword evidence="4" id="KW-1185">Reference proteome</keyword>
<reference evidence="3 4" key="1">
    <citation type="submission" date="2014-06" db="EMBL/GenBank/DDBJ databases">
        <title>Saccharopolyspora rectivirgula DSM-43113 Genome sequencing.</title>
        <authorList>
            <person name="Barrera C."/>
            <person name="Millon L."/>
            <person name="Rognon B."/>
            <person name="Zaugg C."/>
            <person name="Monod M."/>
        </authorList>
    </citation>
    <scope>NUCLEOTIDE SEQUENCE [LARGE SCALE GENOMIC DNA]</scope>
    <source>
        <strain evidence="3 4">DSM 43113</strain>
    </source>
</reference>
<sequence>MTEQQRRLELRDRLYGENDLSKLELFAGSYINFGYWRSVPANGPLTIEHRVVSEESLYRLVLEALEVQRGDRLLEVGCGLGRGTALAAEEYPAASICGVDLLPVQVQRAQQLNDTALSAMPRRLSYQVGSAEHLPFADESLDGVYSVEAAQHFEDLAGFAREAFRVLASGGRLSLASFLLTDPGHAEALAERLETFAQGIDLPHAVSELLAELRAAGFTGVAERSIGSWVFPGFDRWLARTPHAGSWVREWLCTYRDGLIDYYLVTARKD</sequence>
<name>A0A073B7M2_9PSEU</name>
<protein>
    <submittedName>
        <fullName evidence="3">SAM-dependent methyltransferase</fullName>
    </submittedName>
</protein>
<dbReference type="OrthoDB" id="9769602at2"/>
<dbReference type="InterPro" id="IPR029063">
    <property type="entry name" value="SAM-dependent_MTases_sf"/>
</dbReference>
<dbReference type="STRING" id="28042.GU90_15175"/>
<evidence type="ECO:0000313" key="3">
    <source>
        <dbReference type="EMBL" id="KEI43669.1"/>
    </source>
</evidence>
<dbReference type="RefSeq" id="WP_029719741.1">
    <property type="nucleotide sequence ID" value="NZ_JNVU01000037.1"/>
</dbReference>
<organism evidence="3 4">
    <name type="scientific">Saccharopolyspora rectivirgula</name>
    <dbReference type="NCBI Taxonomy" id="28042"/>
    <lineage>
        <taxon>Bacteria</taxon>
        <taxon>Bacillati</taxon>
        <taxon>Actinomycetota</taxon>
        <taxon>Actinomycetes</taxon>
        <taxon>Pseudonocardiales</taxon>
        <taxon>Pseudonocardiaceae</taxon>
        <taxon>Saccharopolyspora</taxon>
    </lineage>
</organism>
<dbReference type="InterPro" id="IPR050447">
    <property type="entry name" value="Erg6_SMT_methyltransf"/>
</dbReference>
<dbReference type="EMBL" id="JNVU01000037">
    <property type="protein sequence ID" value="KEI43669.1"/>
    <property type="molecule type" value="Genomic_DNA"/>
</dbReference>
<feature type="domain" description="Methyltransferase type 11" evidence="2">
    <location>
        <begin position="74"/>
        <end position="174"/>
    </location>
</feature>
<keyword evidence="3" id="KW-0489">Methyltransferase</keyword>
<dbReference type="Pfam" id="PF08241">
    <property type="entry name" value="Methyltransf_11"/>
    <property type="match status" value="1"/>
</dbReference>
<dbReference type="GO" id="GO:0032259">
    <property type="term" value="P:methylation"/>
    <property type="evidence" value="ECO:0007669"/>
    <property type="project" value="UniProtKB-KW"/>
</dbReference>
<comment type="caution">
    <text evidence="3">The sequence shown here is derived from an EMBL/GenBank/DDBJ whole genome shotgun (WGS) entry which is preliminary data.</text>
</comment>